<keyword evidence="2" id="KW-1185">Reference proteome</keyword>
<comment type="caution">
    <text evidence="1">The sequence shown here is derived from an EMBL/GenBank/DDBJ whole genome shotgun (WGS) entry which is preliminary data.</text>
</comment>
<name>A0ABW3UD94_9BACL</name>
<organism evidence="1 2">
    <name type="scientific">Paenibacillus vulneris</name>
    <dbReference type="NCBI Taxonomy" id="1133364"/>
    <lineage>
        <taxon>Bacteria</taxon>
        <taxon>Bacillati</taxon>
        <taxon>Bacillota</taxon>
        <taxon>Bacilli</taxon>
        <taxon>Bacillales</taxon>
        <taxon>Paenibacillaceae</taxon>
        <taxon>Paenibacillus</taxon>
    </lineage>
</organism>
<reference evidence="2" key="1">
    <citation type="journal article" date="2019" name="Int. J. Syst. Evol. Microbiol.">
        <title>The Global Catalogue of Microorganisms (GCM) 10K type strain sequencing project: providing services to taxonomists for standard genome sequencing and annotation.</title>
        <authorList>
            <consortium name="The Broad Institute Genomics Platform"/>
            <consortium name="The Broad Institute Genome Sequencing Center for Infectious Disease"/>
            <person name="Wu L."/>
            <person name="Ma J."/>
        </authorList>
    </citation>
    <scope>NUCLEOTIDE SEQUENCE [LARGE SCALE GENOMIC DNA]</scope>
    <source>
        <strain evidence="2">CCUG 53270</strain>
    </source>
</reference>
<proteinExistence type="predicted"/>
<evidence type="ECO:0000313" key="2">
    <source>
        <dbReference type="Proteomes" id="UP001597180"/>
    </source>
</evidence>
<accession>A0ABW3UD94</accession>
<sequence length="166" mass="19353">MADGLEKIKADIADLTERIRQHRIERGLSPDPPKHKRKLSDELTLTLMDRLDSFVEVCLEIARLYRAGHFIVIDPKRLKQYRTCASLLGRSRGFDAWITGYKVGFIIALIKDINTQISEGSTVEELNQYRNVGRFYEAVMKLRTELPHSKGAYRYFMKRSYAHEEF</sequence>
<dbReference type="Proteomes" id="UP001597180">
    <property type="component" value="Unassembled WGS sequence"/>
</dbReference>
<dbReference type="RefSeq" id="WP_345592491.1">
    <property type="nucleotide sequence ID" value="NZ_BAABJG010000032.1"/>
</dbReference>
<dbReference type="EMBL" id="JBHTLU010000002">
    <property type="protein sequence ID" value="MFD1218504.1"/>
    <property type="molecule type" value="Genomic_DNA"/>
</dbReference>
<gene>
    <name evidence="1" type="ORF">ACFQ4B_00100</name>
</gene>
<evidence type="ECO:0000313" key="1">
    <source>
        <dbReference type="EMBL" id="MFD1218504.1"/>
    </source>
</evidence>
<protein>
    <submittedName>
        <fullName evidence="1">Uncharacterized protein</fullName>
    </submittedName>
</protein>